<gene>
    <name evidence="2" type="ORF">GLYMA_15G095100</name>
</gene>
<organism evidence="2">
    <name type="scientific">Glycine max</name>
    <name type="common">Soybean</name>
    <name type="synonym">Glycine hispida</name>
    <dbReference type="NCBI Taxonomy" id="3847"/>
    <lineage>
        <taxon>Eukaryota</taxon>
        <taxon>Viridiplantae</taxon>
        <taxon>Streptophyta</taxon>
        <taxon>Embryophyta</taxon>
        <taxon>Tracheophyta</taxon>
        <taxon>Spermatophyta</taxon>
        <taxon>Magnoliopsida</taxon>
        <taxon>eudicotyledons</taxon>
        <taxon>Gunneridae</taxon>
        <taxon>Pentapetalae</taxon>
        <taxon>rosids</taxon>
        <taxon>fabids</taxon>
        <taxon>Fabales</taxon>
        <taxon>Fabaceae</taxon>
        <taxon>Papilionoideae</taxon>
        <taxon>50 kb inversion clade</taxon>
        <taxon>NPAAA clade</taxon>
        <taxon>indigoferoid/millettioid clade</taxon>
        <taxon>Phaseoleae</taxon>
        <taxon>Glycine</taxon>
        <taxon>Glycine subgen. Soja</taxon>
    </lineage>
</organism>
<accession>A0A0R0G9E9</accession>
<reference evidence="3" key="2">
    <citation type="submission" date="2018-02" db="UniProtKB">
        <authorList>
            <consortium name="EnsemblPlants"/>
        </authorList>
    </citation>
    <scope>IDENTIFICATION</scope>
    <source>
        <strain evidence="3">Williams 82</strain>
    </source>
</reference>
<dbReference type="EMBL" id="CM000848">
    <property type="protein sequence ID" value="KRH11199.1"/>
    <property type="molecule type" value="Genomic_DNA"/>
</dbReference>
<feature type="region of interest" description="Disordered" evidence="1">
    <location>
        <begin position="35"/>
        <end position="87"/>
    </location>
</feature>
<reference evidence="2" key="3">
    <citation type="submission" date="2018-07" db="EMBL/GenBank/DDBJ databases">
        <title>WGS assembly of Glycine max.</title>
        <authorList>
            <person name="Schmutz J."/>
            <person name="Cannon S."/>
            <person name="Schlueter J."/>
            <person name="Ma J."/>
            <person name="Mitros T."/>
            <person name="Nelson W."/>
            <person name="Hyten D."/>
            <person name="Song Q."/>
            <person name="Thelen J."/>
            <person name="Cheng J."/>
            <person name="Xu D."/>
            <person name="Hellsten U."/>
            <person name="May G."/>
            <person name="Yu Y."/>
            <person name="Sakurai T."/>
            <person name="Umezawa T."/>
            <person name="Bhattacharyya M."/>
            <person name="Sandhu D."/>
            <person name="Valliyodan B."/>
            <person name="Lindquist E."/>
            <person name="Peto M."/>
            <person name="Grant D."/>
            <person name="Shu S."/>
            <person name="Goodstein D."/>
            <person name="Barry K."/>
            <person name="Futrell-Griggs M."/>
            <person name="Abernathy B."/>
            <person name="Du J."/>
            <person name="Tian Z."/>
            <person name="Zhu L."/>
            <person name="Gill N."/>
            <person name="Joshi T."/>
            <person name="Libault M."/>
            <person name="Sethuraman A."/>
            <person name="Zhang X."/>
            <person name="Shinozaki K."/>
            <person name="Nguyen H."/>
            <person name="Wing R."/>
            <person name="Cregan P."/>
            <person name="Specht J."/>
            <person name="Grimwood J."/>
            <person name="Rokhsar D."/>
            <person name="Stacey G."/>
            <person name="Shoemaker R."/>
            <person name="Jackson S."/>
        </authorList>
    </citation>
    <scope>NUCLEOTIDE SEQUENCE</scope>
    <source>
        <tissue evidence="2">Callus</tissue>
    </source>
</reference>
<reference evidence="2 3" key="1">
    <citation type="journal article" date="2010" name="Nature">
        <title>Genome sequence of the palaeopolyploid soybean.</title>
        <authorList>
            <person name="Schmutz J."/>
            <person name="Cannon S.B."/>
            <person name="Schlueter J."/>
            <person name="Ma J."/>
            <person name="Mitros T."/>
            <person name="Nelson W."/>
            <person name="Hyten D.L."/>
            <person name="Song Q."/>
            <person name="Thelen J.J."/>
            <person name="Cheng J."/>
            <person name="Xu D."/>
            <person name="Hellsten U."/>
            <person name="May G.D."/>
            <person name="Yu Y."/>
            <person name="Sakurai T."/>
            <person name="Umezawa T."/>
            <person name="Bhattacharyya M.K."/>
            <person name="Sandhu D."/>
            <person name="Valliyodan B."/>
            <person name="Lindquist E."/>
            <person name="Peto M."/>
            <person name="Grant D."/>
            <person name="Shu S."/>
            <person name="Goodstein D."/>
            <person name="Barry K."/>
            <person name="Futrell-Griggs M."/>
            <person name="Abernathy B."/>
            <person name="Du J."/>
            <person name="Tian Z."/>
            <person name="Zhu L."/>
            <person name="Gill N."/>
            <person name="Joshi T."/>
            <person name="Libault M."/>
            <person name="Sethuraman A."/>
            <person name="Zhang X.-C."/>
            <person name="Shinozaki K."/>
            <person name="Nguyen H.T."/>
            <person name="Wing R.A."/>
            <person name="Cregan P."/>
            <person name="Specht J."/>
            <person name="Grimwood J."/>
            <person name="Rokhsar D."/>
            <person name="Stacey G."/>
            <person name="Shoemaker R.C."/>
            <person name="Jackson S.A."/>
        </authorList>
    </citation>
    <scope>NUCLEOTIDE SEQUENCE [LARGE SCALE GENOMIC DNA]</scope>
    <source>
        <strain evidence="3">cv. Williams 82</strain>
        <tissue evidence="2">Callus</tissue>
    </source>
</reference>
<dbReference type="Proteomes" id="UP000008827">
    <property type="component" value="Chromosome 15"/>
</dbReference>
<dbReference type="InParanoid" id="A0A0R0G9E9"/>
<keyword evidence="4" id="KW-1185">Reference proteome</keyword>
<dbReference type="EnsemblPlants" id="KRH11199">
    <property type="protein sequence ID" value="KRH11199"/>
    <property type="gene ID" value="GLYMA_15G095100"/>
</dbReference>
<sequence>MSQYPSHFLSLPPPPAIPRHHLLWPPCHPAAPVPLPLPGAHRRRAPLPQRKIPPPRRRRPRHHPQPPLQQQQHFQLDQGNKNNNKGNYNYFVFRDGGVSGKRSLFNWGDHPSMAADAVENGWSRFAFTGYKSYMPSPLKKSALLGVCAAHGGGSDFGRELEAEISWEVACGSAEFMQKVK</sequence>
<evidence type="ECO:0000256" key="1">
    <source>
        <dbReference type="SAM" id="MobiDB-lite"/>
    </source>
</evidence>
<name>A0A0R0G9E9_SOYBN</name>
<evidence type="ECO:0000313" key="2">
    <source>
        <dbReference type="EMBL" id="KRH11199.1"/>
    </source>
</evidence>
<protein>
    <submittedName>
        <fullName evidence="2 3">Uncharacterized protein</fullName>
    </submittedName>
</protein>
<proteinExistence type="predicted"/>
<dbReference type="AlphaFoldDB" id="A0A0R0G9E9"/>
<dbReference type="Gramene" id="KRH11199">
    <property type="protein sequence ID" value="KRH11199"/>
    <property type="gene ID" value="GLYMA_15G095100"/>
</dbReference>
<evidence type="ECO:0000313" key="4">
    <source>
        <dbReference type="Proteomes" id="UP000008827"/>
    </source>
</evidence>
<dbReference type="GO" id="GO:0005737">
    <property type="term" value="C:cytoplasm"/>
    <property type="evidence" value="ECO:0000318"/>
    <property type="project" value="GO_Central"/>
</dbReference>
<feature type="compositionally biased region" description="Basic residues" evidence="1">
    <location>
        <begin position="53"/>
        <end position="64"/>
    </location>
</feature>
<dbReference type="GO" id="GO:0005634">
    <property type="term" value="C:nucleus"/>
    <property type="evidence" value="ECO:0000318"/>
    <property type="project" value="GO_Central"/>
</dbReference>
<feature type="compositionally biased region" description="Low complexity" evidence="1">
    <location>
        <begin position="68"/>
        <end position="87"/>
    </location>
</feature>
<evidence type="ECO:0000313" key="3">
    <source>
        <dbReference type="EnsemblPlants" id="KRH11199"/>
    </source>
</evidence>
<dbReference type="GO" id="GO:0043161">
    <property type="term" value="P:proteasome-mediated ubiquitin-dependent protein catabolic process"/>
    <property type="evidence" value="ECO:0000318"/>
    <property type="project" value="GO_Central"/>
</dbReference>
<dbReference type="OrthoDB" id="258495at2759"/>